<protein>
    <submittedName>
        <fullName evidence="3">Endopeptidase</fullName>
    </submittedName>
</protein>
<evidence type="ECO:0000256" key="1">
    <source>
        <dbReference type="SAM" id="Coils"/>
    </source>
</evidence>
<keyword evidence="1" id="KW-0175">Coiled coil</keyword>
<dbReference type="Proteomes" id="UP000473885">
    <property type="component" value="Unassembled WGS sequence"/>
</dbReference>
<dbReference type="AlphaFoldDB" id="A0A6M0R8D9"/>
<dbReference type="InterPro" id="IPR007119">
    <property type="entry name" value="Phage_tail_spike_N"/>
</dbReference>
<name>A0A6M0R8D9_9CLOT</name>
<sequence>MITVYDSREINFENNGLCVLDNCIRCEVEEELNGFYGLELEYPIFDTKVKYLIEENIIKAPTPIGKQLFRIYREVRNMSSIICYARHIFYDLLDNFIESYRTGNVTGNRVLQGILGNTQYPNNFKGYSDILTIADAYYVRKNPIVAIMGKEKNSFLSRWGGEILRDNFNISILNSIGKDNGVTIAYAKNLLGIEEDLDMSGVFTRIMPTGLTENDQSILLPEKYIDSPNIDKYPFPKITHIHFGDIKVDLEKNVTLNNVQNLLREKVQELYSVNKIDIPKVNYKVDFVELSKTEEYKNYRILEKINLGDMVTVKHKKLNIDIKAKVIKYVWDCLLGKYLNIELGNFKENLSKDLNNISSSIEDVKEDMNENNKKIKSRIEQQDDKITLAVEEVNKTKASIEITIDQITSKVENMETNTSSVIDQKTDSITLTVKDELNKMSSKIQQQANNISLVVDGGSINAASIAMAITENKSAINMIADTIEIKPKDGVIHFSNGTDIDTRDSTGQNNPNHIRLRADWNSYVLVDTVGTHVYRSLDGSTTKAVWTFNENGAYFKGKKVKLQFE</sequence>
<accession>A0A6M0R8D9</accession>
<evidence type="ECO:0000259" key="2">
    <source>
        <dbReference type="Pfam" id="PF06605"/>
    </source>
</evidence>
<evidence type="ECO:0000313" key="4">
    <source>
        <dbReference type="Proteomes" id="UP000473885"/>
    </source>
</evidence>
<dbReference type="EMBL" id="SXDP01000002">
    <property type="protein sequence ID" value="NEZ46494.1"/>
    <property type="molecule type" value="Genomic_DNA"/>
</dbReference>
<proteinExistence type="predicted"/>
<keyword evidence="4" id="KW-1185">Reference proteome</keyword>
<comment type="caution">
    <text evidence="3">The sequence shown here is derived from an EMBL/GenBank/DDBJ whole genome shotgun (WGS) entry which is preliminary data.</text>
</comment>
<evidence type="ECO:0000313" key="3">
    <source>
        <dbReference type="EMBL" id="NEZ46494.1"/>
    </source>
</evidence>
<dbReference type="Pfam" id="PF06605">
    <property type="entry name" value="Prophage_tail"/>
    <property type="match status" value="1"/>
</dbReference>
<dbReference type="RefSeq" id="WP_163248697.1">
    <property type="nucleotide sequence ID" value="NZ_SXDP01000002.1"/>
</dbReference>
<dbReference type="NCBIfam" id="TIGR01665">
    <property type="entry name" value="put_anti_recept"/>
    <property type="match status" value="1"/>
</dbReference>
<feature type="domain" description="Tail spike" evidence="2">
    <location>
        <begin position="89"/>
        <end position="353"/>
    </location>
</feature>
<organism evidence="3 4">
    <name type="scientific">Clostridium niameyense</name>
    <dbReference type="NCBI Taxonomy" id="1622073"/>
    <lineage>
        <taxon>Bacteria</taxon>
        <taxon>Bacillati</taxon>
        <taxon>Bacillota</taxon>
        <taxon>Clostridia</taxon>
        <taxon>Eubacteriales</taxon>
        <taxon>Clostridiaceae</taxon>
        <taxon>Clostridium</taxon>
    </lineage>
</organism>
<reference evidence="3 4" key="1">
    <citation type="submission" date="2019-04" db="EMBL/GenBank/DDBJ databases">
        <title>Genome sequencing of Clostridium botulinum Groups I-IV and Clostridium butyricum.</title>
        <authorList>
            <person name="Brunt J."/>
            <person name="Van Vliet A.H.M."/>
            <person name="Stringer S.C."/>
            <person name="Carter A.T."/>
            <person name="Peck M.W."/>
        </authorList>
    </citation>
    <scope>NUCLEOTIDE SEQUENCE [LARGE SCALE GENOMIC DNA]</scope>
    <source>
        <strain evidence="3 4">IFR 18/094</strain>
    </source>
</reference>
<gene>
    <name evidence="3" type="ORF">FDF74_04595</name>
</gene>
<dbReference type="InterPro" id="IPR010572">
    <property type="entry name" value="Tail_dom"/>
</dbReference>
<feature type="coiled-coil region" evidence="1">
    <location>
        <begin position="347"/>
        <end position="417"/>
    </location>
</feature>